<evidence type="ECO:0000259" key="5">
    <source>
        <dbReference type="PROSITE" id="PS50041"/>
    </source>
</evidence>
<dbReference type="Proteomes" id="UP000261360">
    <property type="component" value="Unplaced"/>
</dbReference>
<dbReference type="InterPro" id="IPR016187">
    <property type="entry name" value="CTDL_fold"/>
</dbReference>
<reference evidence="6" key="2">
    <citation type="submission" date="2025-09" db="UniProtKB">
        <authorList>
            <consortium name="Ensembl"/>
        </authorList>
    </citation>
    <scope>IDENTIFICATION</scope>
</reference>
<proteinExistence type="predicted"/>
<dbReference type="SMART" id="SM00034">
    <property type="entry name" value="CLECT"/>
    <property type="match status" value="1"/>
</dbReference>
<feature type="chain" id="PRO_5017255552" evidence="4">
    <location>
        <begin position="21"/>
        <end position="180"/>
    </location>
</feature>
<dbReference type="GO" id="GO:0005886">
    <property type="term" value="C:plasma membrane"/>
    <property type="evidence" value="ECO:0007669"/>
    <property type="project" value="UniProtKB-SubCell"/>
</dbReference>
<keyword evidence="7" id="KW-1185">Reference proteome</keyword>
<evidence type="ECO:0000313" key="6">
    <source>
        <dbReference type="Ensembl" id="ENSSLDP00000009896.1"/>
    </source>
</evidence>
<comment type="subcellular location">
    <subcellularLocation>
        <location evidence="1">Cell membrane</location>
        <topology evidence="1">Single-pass type II membrane protein</topology>
    </subcellularLocation>
</comment>
<dbReference type="PROSITE" id="PS00615">
    <property type="entry name" value="C_TYPE_LECTIN_1"/>
    <property type="match status" value="1"/>
</dbReference>
<dbReference type="InterPro" id="IPR016186">
    <property type="entry name" value="C-type_lectin-like/link_sf"/>
</dbReference>
<keyword evidence="4" id="KW-0732">Signal</keyword>
<evidence type="ECO:0000256" key="1">
    <source>
        <dbReference type="ARBA" id="ARBA00004401"/>
    </source>
</evidence>
<dbReference type="InterPro" id="IPR050828">
    <property type="entry name" value="C-type_lectin/matrix_domain"/>
</dbReference>
<dbReference type="InterPro" id="IPR018378">
    <property type="entry name" value="C-type_lectin_CS"/>
</dbReference>
<dbReference type="InterPro" id="IPR033989">
    <property type="entry name" value="CD209-like_CTLD"/>
</dbReference>
<dbReference type="Pfam" id="PF00059">
    <property type="entry name" value="Lectin_C"/>
    <property type="match status" value="1"/>
</dbReference>
<reference evidence="6" key="1">
    <citation type="submission" date="2025-08" db="UniProtKB">
        <authorList>
            <consortium name="Ensembl"/>
        </authorList>
    </citation>
    <scope>IDENTIFICATION</scope>
</reference>
<organism evidence="6 7">
    <name type="scientific">Seriola lalandi dorsalis</name>
    <dbReference type="NCBI Taxonomy" id="1841481"/>
    <lineage>
        <taxon>Eukaryota</taxon>
        <taxon>Metazoa</taxon>
        <taxon>Chordata</taxon>
        <taxon>Craniata</taxon>
        <taxon>Vertebrata</taxon>
        <taxon>Euteleostomi</taxon>
        <taxon>Actinopterygii</taxon>
        <taxon>Neopterygii</taxon>
        <taxon>Teleostei</taxon>
        <taxon>Neoteleostei</taxon>
        <taxon>Acanthomorphata</taxon>
        <taxon>Carangaria</taxon>
        <taxon>Carangiformes</taxon>
        <taxon>Carangidae</taxon>
        <taxon>Seriola</taxon>
    </lineage>
</organism>
<dbReference type="CDD" id="cd03590">
    <property type="entry name" value="CLECT_DC-SIGN_like"/>
    <property type="match status" value="1"/>
</dbReference>
<feature type="signal peptide" evidence="4">
    <location>
        <begin position="1"/>
        <end position="20"/>
    </location>
</feature>
<dbReference type="PANTHER" id="PTHR45710">
    <property type="entry name" value="C-TYPE LECTIN DOMAIN-CONTAINING PROTEIN 180"/>
    <property type="match status" value="1"/>
</dbReference>
<dbReference type="SUPFAM" id="SSF56436">
    <property type="entry name" value="C-type lectin-like"/>
    <property type="match status" value="1"/>
</dbReference>
<dbReference type="PANTHER" id="PTHR45710:SF8">
    <property type="entry name" value="RERATING FAMILY MEMBER 4"/>
    <property type="match status" value="1"/>
</dbReference>
<feature type="domain" description="C-type lectin" evidence="5">
    <location>
        <begin position="59"/>
        <end position="175"/>
    </location>
</feature>
<dbReference type="GeneTree" id="ENSGT01020000230338"/>
<evidence type="ECO:0000313" key="7">
    <source>
        <dbReference type="Proteomes" id="UP000261360"/>
    </source>
</evidence>
<dbReference type="AlphaFoldDB" id="A0A3B4X0X5"/>
<dbReference type="PROSITE" id="PS50041">
    <property type="entry name" value="C_TYPE_LECTIN_2"/>
    <property type="match status" value="1"/>
</dbReference>
<name>A0A3B4X0X5_SERLL</name>
<accession>A0A3B4X0X5</accession>
<dbReference type="Ensembl" id="ENSSLDT00000010249.1">
    <property type="protein sequence ID" value="ENSSLDP00000009896.1"/>
    <property type="gene ID" value="ENSSLDG00000007885.1"/>
</dbReference>
<keyword evidence="3" id="KW-1015">Disulfide bond</keyword>
<evidence type="ECO:0000256" key="4">
    <source>
        <dbReference type="SAM" id="SignalP"/>
    </source>
</evidence>
<keyword evidence="2" id="KW-0430">Lectin</keyword>
<protein>
    <submittedName>
        <fullName evidence="6">Si:ch73-343l4.6</fullName>
    </submittedName>
</protein>
<sequence length="180" mass="20755">RAATMCLGLLCILLLAGIMGVGVHCKKVYFIFTQKVRFVLLNIYSVTPNRFCKDGCKSFNNSFYFISSGQKSWEDSRQDCKDRGADLIVVNSKEEQVFINSFKRKFWIGLSNRDREGTWKWVDGSVLNSTGWSFGVEPRGRFAGVRDGCVSTLWYRQQNTWNDDDCSKAQQWICEKVHDF</sequence>
<dbReference type="GO" id="GO:0030246">
    <property type="term" value="F:carbohydrate binding"/>
    <property type="evidence" value="ECO:0007669"/>
    <property type="project" value="UniProtKB-KW"/>
</dbReference>
<evidence type="ECO:0000256" key="3">
    <source>
        <dbReference type="ARBA" id="ARBA00023157"/>
    </source>
</evidence>
<dbReference type="Gene3D" id="3.10.100.10">
    <property type="entry name" value="Mannose-Binding Protein A, subunit A"/>
    <property type="match status" value="1"/>
</dbReference>
<evidence type="ECO:0000256" key="2">
    <source>
        <dbReference type="ARBA" id="ARBA00022734"/>
    </source>
</evidence>
<dbReference type="InterPro" id="IPR001304">
    <property type="entry name" value="C-type_lectin-like"/>
</dbReference>